<protein>
    <submittedName>
        <fullName evidence="2">Extracellular solute-binding protein family 1</fullName>
    </submittedName>
</protein>
<organism evidence="2">
    <name type="scientific">uncultured spirochete</name>
    <dbReference type="NCBI Taxonomy" id="156406"/>
    <lineage>
        <taxon>Bacteria</taxon>
        <taxon>Pseudomonadati</taxon>
        <taxon>Spirochaetota</taxon>
        <taxon>Spirochaetia</taxon>
        <taxon>Spirochaetales</taxon>
        <taxon>environmental samples</taxon>
    </lineage>
</organism>
<dbReference type="Pfam" id="PF13343">
    <property type="entry name" value="SBP_bac_6"/>
    <property type="match status" value="1"/>
</dbReference>
<dbReference type="PANTHER" id="PTHR30006">
    <property type="entry name" value="THIAMINE-BINDING PERIPLASMIC PROTEIN-RELATED"/>
    <property type="match status" value="1"/>
</dbReference>
<dbReference type="Gene3D" id="3.40.190.10">
    <property type="entry name" value="Periplasmic binding protein-like II"/>
    <property type="match status" value="2"/>
</dbReference>
<dbReference type="EMBL" id="FWDM01000032">
    <property type="protein sequence ID" value="SLM14943.1"/>
    <property type="molecule type" value="Genomic_DNA"/>
</dbReference>
<dbReference type="GO" id="GO:0030976">
    <property type="term" value="F:thiamine pyrophosphate binding"/>
    <property type="evidence" value="ECO:0007669"/>
    <property type="project" value="TreeGrafter"/>
</dbReference>
<dbReference type="AlphaFoldDB" id="A0A3P3XKR2"/>
<dbReference type="PANTHER" id="PTHR30006:SF2">
    <property type="entry name" value="ABC TRANSPORTER SUBSTRATE-BINDING PROTEIN"/>
    <property type="match status" value="1"/>
</dbReference>
<name>A0A3P3XKR2_9SPIR</name>
<proteinExistence type="predicted"/>
<dbReference type="SUPFAM" id="SSF53850">
    <property type="entry name" value="Periplasmic binding protein-like II"/>
    <property type="match status" value="1"/>
</dbReference>
<gene>
    <name evidence="2" type="ORF">SPIROBIBN47_380003</name>
</gene>
<dbReference type="CDD" id="cd13544">
    <property type="entry name" value="PBP2_Fbp_like_1"/>
    <property type="match status" value="1"/>
</dbReference>
<keyword evidence="1" id="KW-0732">Signal</keyword>
<dbReference type="GO" id="GO:0015888">
    <property type="term" value="P:thiamine transport"/>
    <property type="evidence" value="ECO:0007669"/>
    <property type="project" value="TreeGrafter"/>
</dbReference>
<sequence length="331" mass="36684">MKRVIIVAFVLLLGVTMVFGQQKVGAYTTLEEPLAKELFDEFQKETGIVVNWQRLSGGEVESRLEAEKSNPQASIWVGGVGLNHISAKLKGLTTPYKSKMLENTPLQFRDPENYWVGLYIGPLCFVTNNKVAKAQGLVPPTSWADLLKPEYKGKIRMPNPTTSGTAYNTLTTLRYVFGGDENKVFDYLSKLDKNIDQYTKSGSAPGKSVAIGEIPIAIGYAHDNVKLRVEGADITITFPSEGTGFEIASMSLVKGGPDPVNAKKLYDWVLSPKAQEIIAKWYVIPLSKLAKKNPNAFSISEIKTVNQDVIWDAANKERLLERWVKEIGSKR</sequence>
<accession>A0A3P3XKR2</accession>
<evidence type="ECO:0000313" key="2">
    <source>
        <dbReference type="EMBL" id="SLM14943.1"/>
    </source>
</evidence>
<dbReference type="GO" id="GO:0030975">
    <property type="term" value="F:thiamine binding"/>
    <property type="evidence" value="ECO:0007669"/>
    <property type="project" value="TreeGrafter"/>
</dbReference>
<evidence type="ECO:0000256" key="1">
    <source>
        <dbReference type="ARBA" id="ARBA00022729"/>
    </source>
</evidence>
<dbReference type="InterPro" id="IPR026045">
    <property type="entry name" value="Ferric-bd"/>
</dbReference>
<dbReference type="PIRSF" id="PIRSF002825">
    <property type="entry name" value="CfbpA"/>
    <property type="match status" value="1"/>
</dbReference>
<reference evidence="2" key="1">
    <citation type="submission" date="2017-02" db="EMBL/GenBank/DDBJ databases">
        <authorList>
            <person name="Regsiter A."/>
            <person name="William W."/>
        </authorList>
    </citation>
    <scope>NUCLEOTIDE SEQUENCE</scope>
    <source>
        <strain evidence="2">Bib</strain>
    </source>
</reference>
<dbReference type="GO" id="GO:0030288">
    <property type="term" value="C:outer membrane-bounded periplasmic space"/>
    <property type="evidence" value="ECO:0007669"/>
    <property type="project" value="TreeGrafter"/>
</dbReference>